<dbReference type="EMBL" id="FOKV01000001">
    <property type="protein sequence ID" value="SFB77371.1"/>
    <property type="molecule type" value="Genomic_DNA"/>
</dbReference>
<reference evidence="3" key="1">
    <citation type="submission" date="2016-10" db="EMBL/GenBank/DDBJ databases">
        <authorList>
            <person name="Varghese N."/>
            <person name="Submissions S."/>
        </authorList>
    </citation>
    <scope>NUCLEOTIDE SEQUENCE [LARGE SCALE GENOMIC DNA]</scope>
    <source>
        <strain evidence="3">DSM 24499</strain>
    </source>
</reference>
<dbReference type="STRING" id="1334022.SAMN04487907_101570"/>
<proteinExistence type="predicted"/>
<keyword evidence="1" id="KW-0732">Signal</keyword>
<dbReference type="OrthoDB" id="893802at2"/>
<evidence type="ECO:0000256" key="1">
    <source>
        <dbReference type="SAM" id="SignalP"/>
    </source>
</evidence>
<dbReference type="AlphaFoldDB" id="A0A1I1DR44"/>
<dbReference type="PROSITE" id="PS51257">
    <property type="entry name" value="PROKAR_LIPOPROTEIN"/>
    <property type="match status" value="1"/>
</dbReference>
<sequence>MKKITLILILTLGLFSCSIGDDEPNVSYSPVGILDATLPEYFVIDQEYEIDITYDLGSDCNSFHNFEYSSRQDPEDDSILEFYVNAIVSFDPSNTANCTDDGITETENWAEDFAITSDQYDTIRFNFLSGRNADGTPDYLTIDVLVGEPDENEEPTE</sequence>
<gene>
    <name evidence="2" type="ORF">SAMN04487907_101570</name>
</gene>
<keyword evidence="3" id="KW-1185">Reference proteome</keyword>
<accession>A0A1I1DR44</accession>
<name>A0A1I1DR44_9FLAO</name>
<protein>
    <submittedName>
        <fullName evidence="2">Uncharacterized protein</fullName>
    </submittedName>
</protein>
<evidence type="ECO:0000313" key="3">
    <source>
        <dbReference type="Proteomes" id="UP000199438"/>
    </source>
</evidence>
<dbReference type="Proteomes" id="UP000199438">
    <property type="component" value="Unassembled WGS sequence"/>
</dbReference>
<feature type="chain" id="PRO_5011721438" evidence="1">
    <location>
        <begin position="21"/>
        <end position="157"/>
    </location>
</feature>
<feature type="signal peptide" evidence="1">
    <location>
        <begin position="1"/>
        <end position="20"/>
    </location>
</feature>
<organism evidence="2 3">
    <name type="scientific">Zunongwangia mangrovi</name>
    <dbReference type="NCBI Taxonomy" id="1334022"/>
    <lineage>
        <taxon>Bacteria</taxon>
        <taxon>Pseudomonadati</taxon>
        <taxon>Bacteroidota</taxon>
        <taxon>Flavobacteriia</taxon>
        <taxon>Flavobacteriales</taxon>
        <taxon>Flavobacteriaceae</taxon>
        <taxon>Zunongwangia</taxon>
    </lineage>
</organism>
<evidence type="ECO:0000313" key="2">
    <source>
        <dbReference type="EMBL" id="SFB77371.1"/>
    </source>
</evidence>
<dbReference type="RefSeq" id="WP_092539863.1">
    <property type="nucleotide sequence ID" value="NZ_FOKV01000001.1"/>
</dbReference>